<dbReference type="CDD" id="cd24049">
    <property type="entry name" value="ASKHA_NBD_PilM"/>
    <property type="match status" value="1"/>
</dbReference>
<dbReference type="SUPFAM" id="SSF53067">
    <property type="entry name" value="Actin-like ATPase domain"/>
    <property type="match status" value="2"/>
</dbReference>
<dbReference type="Gene3D" id="3.30.420.40">
    <property type="match status" value="1"/>
</dbReference>
<dbReference type="InterPro" id="IPR005883">
    <property type="entry name" value="PilM"/>
</dbReference>
<evidence type="ECO:0000313" key="2">
    <source>
        <dbReference type="Proteomes" id="UP000319836"/>
    </source>
</evidence>
<reference evidence="1 2" key="1">
    <citation type="journal article" date="2019" name="Nat. Microbiol.">
        <title>Mediterranean grassland soil C-N compound turnover is dependent on rainfall and depth, and is mediated by genomically divergent microorganisms.</title>
        <authorList>
            <person name="Diamond S."/>
            <person name="Andeer P.F."/>
            <person name="Li Z."/>
            <person name="Crits-Christoph A."/>
            <person name="Burstein D."/>
            <person name="Anantharaman K."/>
            <person name="Lane K.R."/>
            <person name="Thomas B.C."/>
            <person name="Pan C."/>
            <person name="Northen T.R."/>
            <person name="Banfield J.F."/>
        </authorList>
    </citation>
    <scope>NUCLEOTIDE SEQUENCE [LARGE SCALE GENOMIC DNA]</scope>
    <source>
        <strain evidence="1">WS_10</strain>
    </source>
</reference>
<dbReference type="Gene3D" id="3.30.1490.300">
    <property type="match status" value="1"/>
</dbReference>
<dbReference type="InterPro" id="IPR050696">
    <property type="entry name" value="FtsA/MreB"/>
</dbReference>
<dbReference type="EMBL" id="VBPA01000221">
    <property type="protein sequence ID" value="TMQ70264.1"/>
    <property type="molecule type" value="Genomic_DNA"/>
</dbReference>
<protein>
    <recommendedName>
        <fullName evidence="3">Type IV pilus assembly protein PilM</fullName>
    </recommendedName>
</protein>
<evidence type="ECO:0000313" key="1">
    <source>
        <dbReference type="EMBL" id="TMQ70264.1"/>
    </source>
</evidence>
<proteinExistence type="predicted"/>
<dbReference type="PANTHER" id="PTHR32432">
    <property type="entry name" value="CELL DIVISION PROTEIN FTSA-RELATED"/>
    <property type="match status" value="1"/>
</dbReference>
<comment type="caution">
    <text evidence="1">The sequence shown here is derived from an EMBL/GenBank/DDBJ whole genome shotgun (WGS) entry which is preliminary data.</text>
</comment>
<accession>A0A538U2Y7</accession>
<gene>
    <name evidence="1" type="ORF">E6K80_09020</name>
</gene>
<dbReference type="Pfam" id="PF11104">
    <property type="entry name" value="PilM_2"/>
    <property type="match status" value="1"/>
</dbReference>
<organism evidence="1 2">
    <name type="scientific">Eiseniibacteriota bacterium</name>
    <dbReference type="NCBI Taxonomy" id="2212470"/>
    <lineage>
        <taxon>Bacteria</taxon>
        <taxon>Candidatus Eiseniibacteriota</taxon>
    </lineage>
</organism>
<feature type="non-terminal residue" evidence="1">
    <location>
        <position position="283"/>
    </location>
</feature>
<dbReference type="Proteomes" id="UP000319836">
    <property type="component" value="Unassembled WGS sequence"/>
</dbReference>
<evidence type="ECO:0008006" key="3">
    <source>
        <dbReference type="Google" id="ProtNLM"/>
    </source>
</evidence>
<name>A0A538U2Y7_UNCEI</name>
<sequence length="283" mass="31137">MRAGIGSRPWVGLDLGTYSVKAVAAQGAVGGPRFRAAEVPLMGLDDQPDRSPPADLVARLVSDALGQIDLSPRAARGLSVSVSGPDVIVKQITLPLLDESEVGPALRFEARKHLPFDPQTMVIDFQVLGRYPSERKLDILLAAVARDHLERHLEPLRLLGIDPEIVDAAPLALANAIAEDPDLGEDAHVLLDLGNHSSHLTIYQRGQPFFARRFDYGGRHLTRAVAADGRIPFHEAEEWKLVVSGDQPGLRVDWESPEFQAIQESLRRDLVDELLRSFAFYRT</sequence>
<dbReference type="InterPro" id="IPR043129">
    <property type="entry name" value="ATPase_NBD"/>
</dbReference>
<dbReference type="AlphaFoldDB" id="A0A538U2Y7"/>
<dbReference type="PANTHER" id="PTHR32432:SF3">
    <property type="entry name" value="ETHANOLAMINE UTILIZATION PROTEIN EUTJ"/>
    <property type="match status" value="1"/>
</dbReference>